<evidence type="ECO:0000313" key="1">
    <source>
        <dbReference type="EMBL" id="MBS5331746.1"/>
    </source>
</evidence>
<protein>
    <recommendedName>
        <fullName evidence="3">DUF3168 domain-containing protein</fullName>
    </recommendedName>
</protein>
<proteinExistence type="predicted"/>
<evidence type="ECO:0008006" key="3">
    <source>
        <dbReference type="Google" id="ProtNLM"/>
    </source>
</evidence>
<dbReference type="Proteomes" id="UP000759273">
    <property type="component" value="Unassembled WGS sequence"/>
</dbReference>
<sequence length="134" mass="15516">MIDMENEIFNEVSAQVREQYPDIFMTGEYVKTPPSFPCVSLVEVDNATFRNTQTAEGKENHVAVMYELNVYSNRTKGKKAECKEIAAFIDEILMGLNFTRTMLEPVPNQDNATIYRMLGRYRAVISKEETIYRR</sequence>
<evidence type="ECO:0000313" key="2">
    <source>
        <dbReference type="Proteomes" id="UP000759273"/>
    </source>
</evidence>
<name>A0A943HIK0_9FIRM</name>
<dbReference type="EMBL" id="JAGZGG010000006">
    <property type="protein sequence ID" value="MBS5331746.1"/>
    <property type="molecule type" value="Genomic_DNA"/>
</dbReference>
<dbReference type="AlphaFoldDB" id="A0A943HIK0"/>
<gene>
    <name evidence="1" type="ORF">KHY36_04350</name>
</gene>
<accession>A0A943HIK0</accession>
<reference evidence="1" key="1">
    <citation type="submission" date="2021-02" db="EMBL/GenBank/DDBJ databases">
        <title>Infant gut strain persistence is associated with maternal origin, phylogeny, and functional potential including surface adhesion and iron acquisition.</title>
        <authorList>
            <person name="Lou Y.C."/>
        </authorList>
    </citation>
    <scope>NUCLEOTIDE SEQUENCE</scope>
    <source>
        <strain evidence="1">L3_101_000M1_dasL3_101_000M1_concoct_87</strain>
    </source>
</reference>
<organism evidence="1 2">
    <name type="scientific">Subdoligranulum variabile</name>
    <dbReference type="NCBI Taxonomy" id="214851"/>
    <lineage>
        <taxon>Bacteria</taxon>
        <taxon>Bacillati</taxon>
        <taxon>Bacillota</taxon>
        <taxon>Clostridia</taxon>
        <taxon>Eubacteriales</taxon>
        <taxon>Oscillospiraceae</taxon>
        <taxon>Subdoligranulum</taxon>
    </lineage>
</organism>
<comment type="caution">
    <text evidence="1">The sequence shown here is derived from an EMBL/GenBank/DDBJ whole genome shotgun (WGS) entry which is preliminary data.</text>
</comment>